<accession>A0AC34GQB8</accession>
<protein>
    <submittedName>
        <fullName evidence="2">Uncharacterized protein</fullName>
    </submittedName>
</protein>
<reference evidence="2" key="1">
    <citation type="submission" date="2022-11" db="UniProtKB">
        <authorList>
            <consortium name="WormBaseParasite"/>
        </authorList>
    </citation>
    <scope>IDENTIFICATION</scope>
</reference>
<sequence length="473" mass="54937">MPIRPSVETWNRGELEDKFYRQYDQLIAVKKRNNELETKLKLSSSRIRQALESGNVSETDERNRELERENRLLAQKLKALRHQLIAYTRPQAHNTTLNFLTSRSTGRPRSGVPPAESGRPQGHDGQQQVPHDGTTPTSHGNNIIQRPPAVDDRHVHIVTPNHNIIIETPLPPTEEKQQMIKLYRENREKDEEIDELNSRLSKNEEKLETLRTEYDKIIVDLENSNLRVNQLQRTINQKPQESTDLLEKEVTLLKQENKVLKAANDRFVHNSLVDSSSTKETSTELQALQKHVHEVEMKVTEIENENKQLTKKLKSAESEKKSISTKYKKLKEKIAKKEEKRKEQASMQQLQQPQTVPQKEESEEESDEVASSIAESPVPKYKPPKGSKRRHSNHHHRTFEPSVLDRVFEDVASIVNSHISRTESSASLDNEFGANTKWRQMYESVYSELEKLRNLLMIQHRVCERQKKEVTYL</sequence>
<dbReference type="Proteomes" id="UP000887579">
    <property type="component" value="Unplaced"/>
</dbReference>
<dbReference type="WBParaSite" id="ES5_v2.g674.t1">
    <property type="protein sequence ID" value="ES5_v2.g674.t1"/>
    <property type="gene ID" value="ES5_v2.g674"/>
</dbReference>
<evidence type="ECO:0000313" key="2">
    <source>
        <dbReference type="WBParaSite" id="ES5_v2.g674.t1"/>
    </source>
</evidence>
<name>A0AC34GQB8_9BILA</name>
<evidence type="ECO:0000313" key="1">
    <source>
        <dbReference type="Proteomes" id="UP000887579"/>
    </source>
</evidence>
<proteinExistence type="predicted"/>
<organism evidence="1 2">
    <name type="scientific">Panagrolaimus sp. ES5</name>
    <dbReference type="NCBI Taxonomy" id="591445"/>
    <lineage>
        <taxon>Eukaryota</taxon>
        <taxon>Metazoa</taxon>
        <taxon>Ecdysozoa</taxon>
        <taxon>Nematoda</taxon>
        <taxon>Chromadorea</taxon>
        <taxon>Rhabditida</taxon>
        <taxon>Tylenchina</taxon>
        <taxon>Panagrolaimomorpha</taxon>
        <taxon>Panagrolaimoidea</taxon>
        <taxon>Panagrolaimidae</taxon>
        <taxon>Panagrolaimus</taxon>
    </lineage>
</organism>